<protein>
    <submittedName>
        <fullName evidence="2">Helix-turn-helix domain-containing protein</fullName>
    </submittedName>
</protein>
<name>A0ABS7PPW6_9SPHN</name>
<proteinExistence type="predicted"/>
<keyword evidence="3" id="KW-1185">Reference proteome</keyword>
<organism evidence="2 3">
    <name type="scientific">Sphingomonas colocasiae</name>
    <dbReference type="NCBI Taxonomy" id="1848973"/>
    <lineage>
        <taxon>Bacteria</taxon>
        <taxon>Pseudomonadati</taxon>
        <taxon>Pseudomonadota</taxon>
        <taxon>Alphaproteobacteria</taxon>
        <taxon>Sphingomonadales</taxon>
        <taxon>Sphingomonadaceae</taxon>
        <taxon>Sphingomonas</taxon>
    </lineage>
</organism>
<dbReference type="InterPro" id="IPR010982">
    <property type="entry name" value="Lambda_DNA-bd_dom_sf"/>
</dbReference>
<dbReference type="RefSeq" id="WP_222990395.1">
    <property type="nucleotide sequence ID" value="NZ_JAINVV010000005.1"/>
</dbReference>
<dbReference type="EMBL" id="JAINVV010000005">
    <property type="protein sequence ID" value="MBY8823281.1"/>
    <property type="molecule type" value="Genomic_DNA"/>
</dbReference>
<dbReference type="PROSITE" id="PS50943">
    <property type="entry name" value="HTH_CROC1"/>
    <property type="match status" value="1"/>
</dbReference>
<comment type="caution">
    <text evidence="2">The sequence shown here is derived from an EMBL/GenBank/DDBJ whole genome shotgun (WGS) entry which is preliminary data.</text>
</comment>
<reference evidence="2 3" key="1">
    <citation type="submission" date="2021-08" db="EMBL/GenBank/DDBJ databases">
        <authorList>
            <person name="Tuo L."/>
        </authorList>
    </citation>
    <scope>NUCLEOTIDE SEQUENCE [LARGE SCALE GENOMIC DNA]</scope>
    <source>
        <strain evidence="2 3">JCM 31229</strain>
    </source>
</reference>
<dbReference type="Proteomes" id="UP000706039">
    <property type="component" value="Unassembled WGS sequence"/>
</dbReference>
<evidence type="ECO:0000259" key="1">
    <source>
        <dbReference type="PROSITE" id="PS50943"/>
    </source>
</evidence>
<accession>A0ABS7PPW6</accession>
<evidence type="ECO:0000313" key="3">
    <source>
        <dbReference type="Proteomes" id="UP000706039"/>
    </source>
</evidence>
<dbReference type="CDD" id="cd00093">
    <property type="entry name" value="HTH_XRE"/>
    <property type="match status" value="1"/>
</dbReference>
<evidence type="ECO:0000313" key="2">
    <source>
        <dbReference type="EMBL" id="MBY8823281.1"/>
    </source>
</evidence>
<dbReference type="Gene3D" id="1.10.260.40">
    <property type="entry name" value="lambda repressor-like DNA-binding domains"/>
    <property type="match status" value="1"/>
</dbReference>
<gene>
    <name evidence="2" type="ORF">K7G82_13325</name>
</gene>
<dbReference type="SMART" id="SM00530">
    <property type="entry name" value="HTH_XRE"/>
    <property type="match status" value="1"/>
</dbReference>
<feature type="domain" description="HTH cro/C1-type" evidence="1">
    <location>
        <begin position="129"/>
        <end position="181"/>
    </location>
</feature>
<sequence length="186" mass="20378">MKIKARRDAKSSRLSMAVQGVLVADSDVRVRKADNSALEKPQRAIRYANPATALRKHVAQVQKLGTPPRFRVKLRPEPANSPEEELARSLPRAAAPISAREAHVPFTSPSAQSEGLLRIEAVAALGEMIRQVRRRRELSQIELAAMAGTGRRFISEVEAGKPTVEFGRLLSVCEALGIDLLATARR</sequence>
<dbReference type="InterPro" id="IPR001387">
    <property type="entry name" value="Cro/C1-type_HTH"/>
</dbReference>
<dbReference type="SUPFAM" id="SSF47413">
    <property type="entry name" value="lambda repressor-like DNA-binding domains"/>
    <property type="match status" value="1"/>
</dbReference>
<dbReference type="Pfam" id="PF01381">
    <property type="entry name" value="HTH_3"/>
    <property type="match status" value="1"/>
</dbReference>